<gene>
    <name evidence="7" type="ORF">CDCA_CDCA09G2814</name>
</gene>
<keyword evidence="3 5" id="KW-1133">Transmembrane helix</keyword>
<keyword evidence="8" id="KW-1185">Reference proteome</keyword>
<feature type="transmembrane region" description="Helical" evidence="5">
    <location>
        <begin position="220"/>
        <end position="241"/>
    </location>
</feature>
<feature type="transmembrane region" description="Helical" evidence="5">
    <location>
        <begin position="148"/>
        <end position="166"/>
    </location>
</feature>
<keyword evidence="4 5" id="KW-0472">Membrane</keyword>
<sequence length="261" mass="27500">MAEWETQGNGEHAPHTTAHPSATSKSVERDKDASAPPAHSYGSLASAGDEAAALRGAARPVHPFDADELDGEEEEAPAEVDVSSVPRLLPSGLYAAPIDPRGRLSPTERVQLAWAAARPWSEFGDWRALSLPNSRAEMSLRVRSNLEMYAWNYAFVAVLIAVLLTARHPLGASALAVCAVVYGRLLAVTPPLDGTPVAPEAVTDSSSWTSLDHLAAPWKYAIVGTCVLAAVCFTSALWVALDMVSASLAVAGAHAVLHNPP</sequence>
<comment type="caution">
    <text evidence="7">The sequence shown here is derived from an EMBL/GenBank/DDBJ whole genome shotgun (WGS) entry which is preliminary data.</text>
</comment>
<organism evidence="7 8">
    <name type="scientific">Cyanidium caldarium</name>
    <name type="common">Red alga</name>
    <dbReference type="NCBI Taxonomy" id="2771"/>
    <lineage>
        <taxon>Eukaryota</taxon>
        <taxon>Rhodophyta</taxon>
        <taxon>Bangiophyceae</taxon>
        <taxon>Cyanidiales</taxon>
        <taxon>Cyanidiaceae</taxon>
        <taxon>Cyanidium</taxon>
    </lineage>
</organism>
<dbReference type="InterPro" id="IPR004895">
    <property type="entry name" value="Prenylated_rab_accept_PRA1"/>
</dbReference>
<protein>
    <recommendedName>
        <fullName evidence="5">PRA1 family protein</fullName>
    </recommendedName>
</protein>
<feature type="compositionally biased region" description="Low complexity" evidence="6">
    <location>
        <begin position="43"/>
        <end position="56"/>
    </location>
</feature>
<evidence type="ECO:0000256" key="5">
    <source>
        <dbReference type="RuleBase" id="RU363107"/>
    </source>
</evidence>
<dbReference type="PANTHER" id="PTHR19317:SF0">
    <property type="entry name" value="PRENYLATED RAB ACCEPTOR PROTEIN 1"/>
    <property type="match status" value="1"/>
</dbReference>
<dbReference type="EMBL" id="JANCYW010000009">
    <property type="protein sequence ID" value="KAK4536789.1"/>
    <property type="molecule type" value="Genomic_DNA"/>
</dbReference>
<evidence type="ECO:0000256" key="6">
    <source>
        <dbReference type="SAM" id="MobiDB-lite"/>
    </source>
</evidence>
<evidence type="ECO:0000313" key="8">
    <source>
        <dbReference type="Proteomes" id="UP001301350"/>
    </source>
</evidence>
<evidence type="ECO:0000256" key="4">
    <source>
        <dbReference type="ARBA" id="ARBA00023136"/>
    </source>
</evidence>
<feature type="region of interest" description="Disordered" evidence="6">
    <location>
        <begin position="1"/>
        <end position="56"/>
    </location>
</feature>
<reference evidence="7 8" key="1">
    <citation type="submission" date="2022-07" db="EMBL/GenBank/DDBJ databases">
        <title>Genome-wide signatures of adaptation to extreme environments.</title>
        <authorList>
            <person name="Cho C.H."/>
            <person name="Yoon H.S."/>
        </authorList>
    </citation>
    <scope>NUCLEOTIDE SEQUENCE [LARGE SCALE GENOMIC DNA]</scope>
    <source>
        <strain evidence="7 8">DBV 063 E5</strain>
    </source>
</reference>
<proteinExistence type="inferred from homology"/>
<dbReference type="PANTHER" id="PTHR19317">
    <property type="entry name" value="PRENYLATED RAB ACCEPTOR 1-RELATED"/>
    <property type="match status" value="1"/>
</dbReference>
<dbReference type="Pfam" id="PF03208">
    <property type="entry name" value="PRA1"/>
    <property type="match status" value="1"/>
</dbReference>
<dbReference type="GO" id="GO:0016020">
    <property type="term" value="C:membrane"/>
    <property type="evidence" value="ECO:0007669"/>
    <property type="project" value="UniProtKB-SubCell"/>
</dbReference>
<accession>A0AAV9IWY9</accession>
<evidence type="ECO:0000256" key="3">
    <source>
        <dbReference type="ARBA" id="ARBA00022989"/>
    </source>
</evidence>
<evidence type="ECO:0000256" key="1">
    <source>
        <dbReference type="ARBA" id="ARBA00004141"/>
    </source>
</evidence>
<keyword evidence="2 5" id="KW-0812">Transmembrane</keyword>
<evidence type="ECO:0000256" key="2">
    <source>
        <dbReference type="ARBA" id="ARBA00022692"/>
    </source>
</evidence>
<name>A0AAV9IWY9_CYACA</name>
<comment type="subcellular location">
    <subcellularLocation>
        <location evidence="1 5">Membrane</location>
        <topology evidence="1 5">Multi-pass membrane protein</topology>
    </subcellularLocation>
</comment>
<dbReference type="GO" id="GO:0005794">
    <property type="term" value="C:Golgi apparatus"/>
    <property type="evidence" value="ECO:0007669"/>
    <property type="project" value="TreeGrafter"/>
</dbReference>
<dbReference type="AlphaFoldDB" id="A0AAV9IWY9"/>
<comment type="similarity">
    <text evidence="5">Belongs to the PRA1 family.</text>
</comment>
<dbReference type="Proteomes" id="UP001301350">
    <property type="component" value="Unassembled WGS sequence"/>
</dbReference>
<evidence type="ECO:0000313" key="7">
    <source>
        <dbReference type="EMBL" id="KAK4536789.1"/>
    </source>
</evidence>